<dbReference type="NCBIfam" id="NF001989">
    <property type="entry name" value="PRK00784.1"/>
    <property type="match status" value="1"/>
</dbReference>
<name>A0A135YLQ3_9FIRM</name>
<feature type="domain" description="CobQ/CobB/MinD/ParA nucleotide binding" evidence="5">
    <location>
        <begin position="4"/>
        <end position="227"/>
    </location>
</feature>
<keyword evidence="3 4" id="KW-0315">Glutamine amidotransferase</keyword>
<comment type="similarity">
    <text evidence="4">Belongs to the CobB/CobQ family. CobQ subfamily.</text>
</comment>
<evidence type="ECO:0000256" key="2">
    <source>
        <dbReference type="ARBA" id="ARBA00022573"/>
    </source>
</evidence>
<evidence type="ECO:0000313" key="9">
    <source>
        <dbReference type="Proteomes" id="UP000255101"/>
    </source>
</evidence>
<comment type="pathway">
    <text evidence="1 4">Cofactor biosynthesis; adenosylcobalamin biosynthesis.</text>
</comment>
<evidence type="ECO:0000256" key="1">
    <source>
        <dbReference type="ARBA" id="ARBA00004953"/>
    </source>
</evidence>
<dbReference type="RefSeq" id="WP_002846176.1">
    <property type="nucleotide sequence ID" value="NZ_CAMPYD010000010.1"/>
</dbReference>
<evidence type="ECO:0000313" key="6">
    <source>
        <dbReference type="EMBL" id="KXI10335.1"/>
    </source>
</evidence>
<dbReference type="Proteomes" id="UP000070326">
    <property type="component" value="Unassembled WGS sequence"/>
</dbReference>
<evidence type="ECO:0000259" key="5">
    <source>
        <dbReference type="Pfam" id="PF01656"/>
    </source>
</evidence>
<keyword evidence="2 4" id="KW-0169">Cobalamin biosynthesis</keyword>
<dbReference type="PANTHER" id="PTHR21343">
    <property type="entry name" value="DETHIOBIOTIN SYNTHETASE"/>
    <property type="match status" value="1"/>
</dbReference>
<protein>
    <recommendedName>
        <fullName evidence="4">Cobyric acid synthase</fullName>
    </recommendedName>
</protein>
<comment type="function">
    <text evidence="4">Catalyzes amidations at positions B, D, E, and G on adenosylcobyrinic A,C-diamide. NH(2) groups are provided by glutamine, and one molecule of ATP is hydrogenolyzed for each amidation.</text>
</comment>
<sequence>MACIMFQGTASNVGKSMIATGICRIISDDGYRVAPFKSQNMSRNSSFDRYGGEMGIAQVAQARAARIEPLASMNPILLKPSDNHMTDLIFNGKYIRSLRAREYMKIKKDLRPGLEAIYKDLESSVDIVVLEGAGSPVEININQIDLSNMEMAKIADSPVILVADIDRGGVFASIVGTLELMTKSDRSRVKGVIINKFRGDEDSFQDGIRMLEDIIKIPVLGLVPYADIYIDEEDGASGKSRDNVDRFISSLEKSLGDGSNHIISRIKAENEFRLSQGLDIMNDSELGKFVRECEYDRLAKLLRDKLDIRAIYNIIFRREKV</sequence>
<organism evidence="6 8">
    <name type="scientific">Peptostreptococcus anaerobius</name>
    <dbReference type="NCBI Taxonomy" id="1261"/>
    <lineage>
        <taxon>Bacteria</taxon>
        <taxon>Bacillati</taxon>
        <taxon>Bacillota</taxon>
        <taxon>Clostridia</taxon>
        <taxon>Peptostreptococcales</taxon>
        <taxon>Peptostreptococcaceae</taxon>
        <taxon>Peptostreptococcus</taxon>
    </lineage>
</organism>
<dbReference type="GO" id="GO:0015420">
    <property type="term" value="F:ABC-type vitamin B12 transporter activity"/>
    <property type="evidence" value="ECO:0007669"/>
    <property type="project" value="UniProtKB-UniRule"/>
</dbReference>
<proteinExistence type="inferred from homology"/>
<dbReference type="AlphaFoldDB" id="A0A135YLQ3"/>
<dbReference type="PATRIC" id="fig|1261.3.peg.973"/>
<reference evidence="6 8" key="1">
    <citation type="submission" date="2016-02" db="EMBL/GenBank/DDBJ databases">
        <authorList>
            <person name="Wen L."/>
            <person name="He K."/>
            <person name="Yang H."/>
        </authorList>
    </citation>
    <scope>NUCLEOTIDE SEQUENCE [LARGE SCALE GENOMIC DNA]</scope>
    <source>
        <strain evidence="6 8">MJR8628A</strain>
    </source>
</reference>
<gene>
    <name evidence="4 7" type="primary">cobQ</name>
    <name evidence="6" type="ORF">HMPREF3195_01921</name>
    <name evidence="7" type="ORF">NCTC11460_00191</name>
</gene>
<dbReference type="InterPro" id="IPR004459">
    <property type="entry name" value="CobQ_synth"/>
</dbReference>
<evidence type="ECO:0000256" key="4">
    <source>
        <dbReference type="HAMAP-Rule" id="MF_00028"/>
    </source>
</evidence>
<dbReference type="EMBL" id="LSQZ01000099">
    <property type="protein sequence ID" value="KXI10335.1"/>
    <property type="molecule type" value="Genomic_DNA"/>
</dbReference>
<dbReference type="HAMAP" id="MF_00028">
    <property type="entry name" value="CobQ"/>
    <property type="match status" value="1"/>
</dbReference>
<dbReference type="UniPathway" id="UPA00148"/>
<dbReference type="InterPro" id="IPR002586">
    <property type="entry name" value="CobQ/CobB/MinD/ParA_Nub-bd_dom"/>
</dbReference>
<reference evidence="7 9" key="2">
    <citation type="submission" date="2018-06" db="EMBL/GenBank/DDBJ databases">
        <authorList>
            <consortium name="Pathogen Informatics"/>
            <person name="Doyle S."/>
        </authorList>
    </citation>
    <scope>NUCLEOTIDE SEQUENCE [LARGE SCALE GENOMIC DNA]</scope>
    <source>
        <strain evidence="7 9">NCTC11460</strain>
    </source>
</reference>
<dbReference type="SUPFAM" id="SSF52540">
    <property type="entry name" value="P-loop containing nucleoside triphosphate hydrolases"/>
    <property type="match status" value="1"/>
</dbReference>
<dbReference type="Proteomes" id="UP000255101">
    <property type="component" value="Unassembled WGS sequence"/>
</dbReference>
<dbReference type="PANTHER" id="PTHR21343:SF1">
    <property type="entry name" value="COBYRIC ACID SYNTHASE"/>
    <property type="match status" value="1"/>
</dbReference>
<dbReference type="STRING" id="1261.HMPREF3195_01921"/>
<dbReference type="EMBL" id="UGTB01000004">
    <property type="protein sequence ID" value="SUB60292.1"/>
    <property type="molecule type" value="Genomic_DNA"/>
</dbReference>
<evidence type="ECO:0000313" key="7">
    <source>
        <dbReference type="EMBL" id="SUB60292.1"/>
    </source>
</evidence>
<dbReference type="eggNOG" id="COG1492">
    <property type="taxonomic scope" value="Bacteria"/>
</dbReference>
<dbReference type="GO" id="GO:0003824">
    <property type="term" value="F:catalytic activity"/>
    <property type="evidence" value="ECO:0007669"/>
    <property type="project" value="InterPro"/>
</dbReference>
<dbReference type="GeneID" id="79842966"/>
<dbReference type="InterPro" id="IPR027417">
    <property type="entry name" value="P-loop_NTPase"/>
</dbReference>
<evidence type="ECO:0000256" key="3">
    <source>
        <dbReference type="ARBA" id="ARBA00022962"/>
    </source>
</evidence>
<dbReference type="GO" id="GO:0009236">
    <property type="term" value="P:cobalamin biosynthetic process"/>
    <property type="evidence" value="ECO:0007669"/>
    <property type="project" value="UniProtKB-UniRule"/>
</dbReference>
<accession>A0A135YLQ3</accession>
<comment type="caution">
    <text evidence="4">Lacks conserved residue(s) required for the propagation of feature annotation.</text>
</comment>
<evidence type="ECO:0000313" key="8">
    <source>
        <dbReference type="Proteomes" id="UP000070326"/>
    </source>
</evidence>
<dbReference type="Pfam" id="PF01656">
    <property type="entry name" value="CbiA"/>
    <property type="match status" value="1"/>
</dbReference>
<dbReference type="Gene3D" id="3.40.50.300">
    <property type="entry name" value="P-loop containing nucleotide triphosphate hydrolases"/>
    <property type="match status" value="1"/>
</dbReference>